<evidence type="ECO:0000256" key="2">
    <source>
        <dbReference type="ARBA" id="ARBA00004141"/>
    </source>
</evidence>
<feature type="transmembrane region" description="Helical" evidence="11">
    <location>
        <begin position="284"/>
        <end position="303"/>
    </location>
</feature>
<feature type="domain" description="Peptidase M50" evidence="12">
    <location>
        <begin position="7"/>
        <end position="342"/>
    </location>
</feature>
<evidence type="ECO:0000256" key="8">
    <source>
        <dbReference type="ARBA" id="ARBA00022989"/>
    </source>
</evidence>
<comment type="caution">
    <text evidence="13">The sequence shown here is derived from an EMBL/GenBank/DDBJ whole genome shotgun (WGS) entry which is preliminary data.</text>
</comment>
<evidence type="ECO:0000256" key="1">
    <source>
        <dbReference type="ARBA" id="ARBA00001947"/>
    </source>
</evidence>
<evidence type="ECO:0000256" key="6">
    <source>
        <dbReference type="ARBA" id="ARBA00022801"/>
    </source>
</evidence>
<dbReference type="InterPro" id="IPR004387">
    <property type="entry name" value="Pept_M50_Zn"/>
</dbReference>
<keyword evidence="10 11" id="KW-0472">Membrane</keyword>
<comment type="subcellular location">
    <subcellularLocation>
        <location evidence="2">Membrane</location>
        <topology evidence="2">Multi-pass membrane protein</topology>
    </subcellularLocation>
</comment>
<evidence type="ECO:0000259" key="12">
    <source>
        <dbReference type="Pfam" id="PF02163"/>
    </source>
</evidence>
<evidence type="ECO:0000256" key="3">
    <source>
        <dbReference type="ARBA" id="ARBA00007931"/>
    </source>
</evidence>
<evidence type="ECO:0000313" key="14">
    <source>
        <dbReference type="Proteomes" id="UP000177027"/>
    </source>
</evidence>
<dbReference type="Pfam" id="PF02163">
    <property type="entry name" value="Peptidase_M50"/>
    <property type="match status" value="1"/>
</dbReference>
<feature type="transmembrane region" description="Helical" evidence="11">
    <location>
        <begin position="334"/>
        <end position="353"/>
    </location>
</feature>
<proteinExistence type="inferred from homology"/>
<dbReference type="AlphaFoldDB" id="A0A1F7HBY3"/>
<feature type="transmembrane region" description="Helical" evidence="11">
    <location>
        <begin position="99"/>
        <end position="120"/>
    </location>
</feature>
<dbReference type="EMBL" id="MFZS01000031">
    <property type="protein sequence ID" value="OGK28718.1"/>
    <property type="molecule type" value="Genomic_DNA"/>
</dbReference>
<dbReference type="InterPro" id="IPR008915">
    <property type="entry name" value="Peptidase_M50"/>
</dbReference>
<reference evidence="13 14" key="1">
    <citation type="journal article" date="2016" name="Nat. Commun.">
        <title>Thousands of microbial genomes shed light on interconnected biogeochemical processes in an aquifer system.</title>
        <authorList>
            <person name="Anantharaman K."/>
            <person name="Brown C.T."/>
            <person name="Hug L.A."/>
            <person name="Sharon I."/>
            <person name="Castelle C.J."/>
            <person name="Probst A.J."/>
            <person name="Thomas B.C."/>
            <person name="Singh A."/>
            <person name="Wilkins M.J."/>
            <person name="Karaoz U."/>
            <person name="Brodie E.L."/>
            <person name="Williams K.H."/>
            <person name="Hubbard S.S."/>
            <person name="Banfield J.F."/>
        </authorList>
    </citation>
    <scope>NUCLEOTIDE SEQUENCE [LARGE SCALE GENOMIC DNA]</scope>
</reference>
<protein>
    <recommendedName>
        <fullName evidence="12">Peptidase M50 domain-containing protein</fullName>
    </recommendedName>
</protein>
<dbReference type="PANTHER" id="PTHR42837">
    <property type="entry name" value="REGULATOR OF SIGMA-E PROTEASE RSEP"/>
    <property type="match status" value="1"/>
</dbReference>
<evidence type="ECO:0000256" key="9">
    <source>
        <dbReference type="ARBA" id="ARBA00023049"/>
    </source>
</evidence>
<evidence type="ECO:0000256" key="7">
    <source>
        <dbReference type="ARBA" id="ARBA00022833"/>
    </source>
</evidence>
<dbReference type="SUPFAM" id="SSF50156">
    <property type="entry name" value="PDZ domain-like"/>
    <property type="match status" value="1"/>
</dbReference>
<sequence>MFTIIIFFIVLSILVLVHECGHFIMAKRNGVKVEEFGFGLPPRIFGIRIGETLYSLNVLPFGGFVKVLGEEEAELKDKKLTPGELKRSFSNKKPWQKSIILVGGVLFNFILGWIIISYLFTKGVPVPANKVVVEEVIKNSPAEKILQKGDIVRNITYNGSTIGIKKVEDISDATKKYGGKEILIVISRKNQNKTIAVTPRTNPPKGQGSLGILISDYEIKKYSVIEAPFLGLVEAAKMTGIIFKELAKTLVKFVTFQKQDAQIAGPVGIARITSQAAKAGLDPLLQMIGLLSLNLAVINILPFPALDGGRLALVIYEWISKRKVNPEVERKMNLVGFTFLISLIILVTIQDIIKIFK</sequence>
<evidence type="ECO:0000256" key="11">
    <source>
        <dbReference type="SAM" id="Phobius"/>
    </source>
</evidence>
<keyword evidence="8 11" id="KW-1133">Transmembrane helix</keyword>
<dbReference type="GO" id="GO:0016020">
    <property type="term" value="C:membrane"/>
    <property type="evidence" value="ECO:0007669"/>
    <property type="project" value="UniProtKB-SubCell"/>
</dbReference>
<dbReference type="GO" id="GO:0006508">
    <property type="term" value="P:proteolysis"/>
    <property type="evidence" value="ECO:0007669"/>
    <property type="project" value="UniProtKB-KW"/>
</dbReference>
<dbReference type="Gene3D" id="2.30.42.10">
    <property type="match status" value="1"/>
</dbReference>
<dbReference type="Proteomes" id="UP000177027">
    <property type="component" value="Unassembled WGS sequence"/>
</dbReference>
<keyword evidence="9" id="KW-0482">Metalloprotease</keyword>
<evidence type="ECO:0000256" key="5">
    <source>
        <dbReference type="ARBA" id="ARBA00022692"/>
    </source>
</evidence>
<dbReference type="GO" id="GO:0004222">
    <property type="term" value="F:metalloendopeptidase activity"/>
    <property type="evidence" value="ECO:0007669"/>
    <property type="project" value="InterPro"/>
</dbReference>
<evidence type="ECO:0000256" key="10">
    <source>
        <dbReference type="ARBA" id="ARBA00023136"/>
    </source>
</evidence>
<evidence type="ECO:0000313" key="13">
    <source>
        <dbReference type="EMBL" id="OGK28718.1"/>
    </source>
</evidence>
<evidence type="ECO:0000256" key="4">
    <source>
        <dbReference type="ARBA" id="ARBA00022670"/>
    </source>
</evidence>
<keyword evidence="6" id="KW-0378">Hydrolase</keyword>
<organism evidence="13 14">
    <name type="scientific">Candidatus Roizmanbacteria bacterium RIFCSPHIGHO2_02_FULL_40_9</name>
    <dbReference type="NCBI Taxonomy" id="1802042"/>
    <lineage>
        <taxon>Bacteria</taxon>
        <taxon>Candidatus Roizmaniibacteriota</taxon>
    </lineage>
</organism>
<dbReference type="PANTHER" id="PTHR42837:SF2">
    <property type="entry name" value="MEMBRANE METALLOPROTEASE ARASP2, CHLOROPLASTIC-RELATED"/>
    <property type="match status" value="1"/>
</dbReference>
<gene>
    <name evidence="13" type="ORF">A3D06_01435</name>
</gene>
<dbReference type="CDD" id="cd06163">
    <property type="entry name" value="S2P-M50_PDZ_RseP-like"/>
    <property type="match status" value="1"/>
</dbReference>
<comment type="similarity">
    <text evidence="3">Belongs to the peptidase M50B family.</text>
</comment>
<name>A0A1F7HBY3_9BACT</name>
<keyword evidence="5 11" id="KW-0812">Transmembrane</keyword>
<accession>A0A1F7HBY3</accession>
<keyword evidence="7" id="KW-0862">Zinc</keyword>
<keyword evidence="4" id="KW-0645">Protease</keyword>
<comment type="cofactor">
    <cofactor evidence="1">
        <name>Zn(2+)</name>
        <dbReference type="ChEBI" id="CHEBI:29105"/>
    </cofactor>
</comment>
<dbReference type="InterPro" id="IPR036034">
    <property type="entry name" value="PDZ_sf"/>
</dbReference>